<gene>
    <name evidence="1" type="ORF">LMH87_007268</name>
</gene>
<evidence type="ECO:0000313" key="2">
    <source>
        <dbReference type="Proteomes" id="UP001144673"/>
    </source>
</evidence>
<dbReference type="EMBL" id="JAJHUN010000001">
    <property type="protein sequence ID" value="KAJ4165644.1"/>
    <property type="molecule type" value="Genomic_DNA"/>
</dbReference>
<reference evidence="1" key="1">
    <citation type="journal article" date="2023" name="Access Microbiol">
        <title>De-novo genome assembly for Akanthomyces muscarius, a biocontrol agent of insect agricultural pests.</title>
        <authorList>
            <person name="Erdos Z."/>
            <person name="Studholme D.J."/>
            <person name="Raymond B."/>
            <person name="Sharma M."/>
        </authorList>
    </citation>
    <scope>NUCLEOTIDE SEQUENCE</scope>
    <source>
        <strain evidence="1">Ve6</strain>
    </source>
</reference>
<dbReference type="RefSeq" id="XP_056060559.1">
    <property type="nucleotide sequence ID" value="XM_056192328.1"/>
</dbReference>
<name>A0A9W8QPW9_AKAMU</name>
<dbReference type="Proteomes" id="UP001144673">
    <property type="component" value="Chromosome 1"/>
</dbReference>
<dbReference type="KEGG" id="amus:LMH87_007268"/>
<evidence type="ECO:0000313" key="1">
    <source>
        <dbReference type="EMBL" id="KAJ4165644.1"/>
    </source>
</evidence>
<proteinExistence type="predicted"/>
<dbReference type="AlphaFoldDB" id="A0A9W8QPW9"/>
<sequence>MFTYVNFFMVRQGRTSYTIKCRGVIYQFRKPEHELKLNLIDQARIIYGSFVPATPKQYKLGPFFVYRLPDATTNAVLYESTRVVVESRTDYACCELRGALRGLAKFFAAGINNKPGDLKARAGLQDEYKVKLLKLKNQCPKRFHGHIDRTTEAIKVLFEDRGENTWPMVVGNLGISPRNTLREDRGGTNGPRRHSPDLVGFFNWNRVDVCPFGISEACIELFLGHRDPKTRKWRLCYKYANLKKYFEKELTELMHWQWDEQRMTVAVELGQLLHMLYLVDHGPQRVATGAKDLKDTDPLWDYLDKATFGVGMTDEELGLPVDK</sequence>
<keyword evidence="2" id="KW-1185">Reference proteome</keyword>
<dbReference type="GeneID" id="80894427"/>
<organism evidence="1 2">
    <name type="scientific">Akanthomyces muscarius</name>
    <name type="common">Entomopathogenic fungus</name>
    <name type="synonym">Lecanicillium muscarium</name>
    <dbReference type="NCBI Taxonomy" id="2231603"/>
    <lineage>
        <taxon>Eukaryota</taxon>
        <taxon>Fungi</taxon>
        <taxon>Dikarya</taxon>
        <taxon>Ascomycota</taxon>
        <taxon>Pezizomycotina</taxon>
        <taxon>Sordariomycetes</taxon>
        <taxon>Hypocreomycetidae</taxon>
        <taxon>Hypocreales</taxon>
        <taxon>Cordycipitaceae</taxon>
        <taxon>Akanthomyces</taxon>
    </lineage>
</organism>
<accession>A0A9W8QPW9</accession>
<comment type="caution">
    <text evidence="1">The sequence shown here is derived from an EMBL/GenBank/DDBJ whole genome shotgun (WGS) entry which is preliminary data.</text>
</comment>
<protein>
    <submittedName>
        <fullName evidence="1">Uncharacterized protein</fullName>
    </submittedName>
</protein>